<dbReference type="InterPro" id="IPR008717">
    <property type="entry name" value="Noggin"/>
</dbReference>
<organism evidence="6 7">
    <name type="scientific">Romanomermis culicivorax</name>
    <name type="common">Nematode worm</name>
    <dbReference type="NCBI Taxonomy" id="13658"/>
    <lineage>
        <taxon>Eukaryota</taxon>
        <taxon>Metazoa</taxon>
        <taxon>Ecdysozoa</taxon>
        <taxon>Nematoda</taxon>
        <taxon>Enoplea</taxon>
        <taxon>Dorylaimia</taxon>
        <taxon>Mermithida</taxon>
        <taxon>Mermithoidea</taxon>
        <taxon>Mermithidae</taxon>
        <taxon>Romanomermis</taxon>
    </lineage>
</organism>
<dbReference type="Gene3D" id="1.10.287.520">
    <property type="entry name" value="Helix hairpin bin"/>
    <property type="match status" value="1"/>
</dbReference>
<evidence type="ECO:0000256" key="1">
    <source>
        <dbReference type="ARBA" id="ARBA00004613"/>
    </source>
</evidence>
<evidence type="ECO:0000256" key="4">
    <source>
        <dbReference type="ARBA" id="ARBA00022525"/>
    </source>
</evidence>
<protein>
    <submittedName>
        <fullName evidence="7">Uncharacterized protein</fullName>
    </submittedName>
</protein>
<keyword evidence="4" id="KW-0964">Secreted</keyword>
<keyword evidence="3" id="KW-0217">Developmental protein</keyword>
<dbReference type="InterPro" id="IPR029034">
    <property type="entry name" value="Cystine-knot_cytokine"/>
</dbReference>
<dbReference type="GO" id="GO:0030514">
    <property type="term" value="P:negative regulation of BMP signaling pathway"/>
    <property type="evidence" value="ECO:0007669"/>
    <property type="project" value="InterPro"/>
</dbReference>
<dbReference type="PANTHER" id="PTHR10494:SF16">
    <property type="entry name" value="NOGGIN-2-LIKE"/>
    <property type="match status" value="1"/>
</dbReference>
<evidence type="ECO:0000313" key="7">
    <source>
        <dbReference type="WBParaSite" id="nRc.2.0.1.t09935-RA"/>
    </source>
</evidence>
<dbReference type="Gene3D" id="2.10.90.10">
    <property type="entry name" value="Cystine-knot cytokines"/>
    <property type="match status" value="1"/>
</dbReference>
<evidence type="ECO:0000313" key="6">
    <source>
        <dbReference type="Proteomes" id="UP000887565"/>
    </source>
</evidence>
<evidence type="ECO:0000256" key="2">
    <source>
        <dbReference type="ARBA" id="ARBA00007480"/>
    </source>
</evidence>
<reference evidence="7" key="1">
    <citation type="submission" date="2022-11" db="UniProtKB">
        <authorList>
            <consortium name="WormBaseParasite"/>
        </authorList>
    </citation>
    <scope>IDENTIFICATION</scope>
</reference>
<comment type="similarity">
    <text evidence="2">Belongs to the noggin family.</text>
</comment>
<dbReference type="AlphaFoldDB" id="A0A915I9G7"/>
<dbReference type="GO" id="GO:0009953">
    <property type="term" value="P:dorsal/ventral pattern formation"/>
    <property type="evidence" value="ECO:0007669"/>
    <property type="project" value="TreeGrafter"/>
</dbReference>
<sequence length="351" mass="41055">MIGCIYCTFIDCWCTKEISISGDIFGGQYTSIDMNERKYSSIFIFFLVRLIAGQNTQQQKTINDQLRNSSKLAWDMINSYNNGKVVHNNNNNYNNNGTIFHHQSFKIRDQNRFFSINGIRFEKRPKSVAISIDREKFIDRGNNPFPIFNFDAEDLDDQPKYTDIDRKTLYSFLKFNSSNFLRRFLSIEKPPSLRDQKPKYPSNRNNRHHKMAIKQLVKSTFRPNGTMPSGMINPLLTTAEKDGGHFLSRNIIRYMYKYSTCPVFYHWKHLNVRFWPRYVKVGQCHEFESDQNEPKNKISCSIPAGMSCQPAAVKETSILRWICTSSGGHKGRKCRWTEMLYPILTSCKCRT</sequence>
<comment type="subcellular location">
    <subcellularLocation>
        <location evidence="1">Secreted</location>
    </subcellularLocation>
</comment>
<proteinExistence type="inferred from homology"/>
<name>A0A915I9G7_ROMCU</name>
<accession>A0A915I9G7</accession>
<evidence type="ECO:0000256" key="3">
    <source>
        <dbReference type="ARBA" id="ARBA00022473"/>
    </source>
</evidence>
<keyword evidence="5" id="KW-0732">Signal</keyword>
<dbReference type="SUPFAM" id="SSF57501">
    <property type="entry name" value="Cystine-knot cytokines"/>
    <property type="match status" value="1"/>
</dbReference>
<dbReference type="PANTHER" id="PTHR10494">
    <property type="entry name" value="BONE MORPHOGENETIC PROTEIN INHIBITOR, NOGGIN"/>
    <property type="match status" value="1"/>
</dbReference>
<evidence type="ECO:0000256" key="5">
    <source>
        <dbReference type="ARBA" id="ARBA00022729"/>
    </source>
</evidence>
<dbReference type="Proteomes" id="UP000887565">
    <property type="component" value="Unplaced"/>
</dbReference>
<dbReference type="GO" id="GO:0005615">
    <property type="term" value="C:extracellular space"/>
    <property type="evidence" value="ECO:0007669"/>
    <property type="project" value="TreeGrafter"/>
</dbReference>
<keyword evidence="6" id="KW-1185">Reference proteome</keyword>
<dbReference type="WBParaSite" id="nRc.2.0.1.t09935-RA">
    <property type="protein sequence ID" value="nRc.2.0.1.t09935-RA"/>
    <property type="gene ID" value="nRc.2.0.1.g09935"/>
</dbReference>
<dbReference type="GO" id="GO:0045596">
    <property type="term" value="P:negative regulation of cell differentiation"/>
    <property type="evidence" value="ECO:0007669"/>
    <property type="project" value="InterPro"/>
</dbReference>
<dbReference type="Pfam" id="PF05806">
    <property type="entry name" value="Noggin"/>
    <property type="match status" value="1"/>
</dbReference>